<dbReference type="Pfam" id="PF13030">
    <property type="entry name" value="DUF3891"/>
    <property type="match status" value="1"/>
</dbReference>
<name>A0AAD0P5D1_9BACL</name>
<reference evidence="1 2" key="1">
    <citation type="submission" date="2017-06" db="EMBL/GenBank/DDBJ databases">
        <title>Complete genome sequence of Paenibacillus odorifer CBA7130.</title>
        <authorList>
            <person name="Nam Y.-D."/>
            <person name="Kang J."/>
            <person name="Chung W.-H."/>
        </authorList>
    </citation>
    <scope>NUCLEOTIDE SEQUENCE [LARGE SCALE GENOMIC DNA]</scope>
    <source>
        <strain evidence="1 2">CBA7130</strain>
    </source>
</reference>
<dbReference type="AlphaFoldDB" id="A0AAD0P5D1"/>
<gene>
    <name evidence="1" type="ORF">CD191_25030</name>
</gene>
<sequence>MLAVEQGGIIVICREQDGAIVMVKQHDHGKLAGELAIGFKEQHVPTEGRREEVLWAVAQHDRGWIDLDETPFWNDAEQAPYTFIDFPVVPKLTFYKRGLDEIEEHTPYGALLCSLHFERLIKIAGLDYPELTLYQEHEEERRARIHRELEASKPIGEDELYYDARLLEFCDDLSLYLALNEPGCPKSEEHPWWREGFSGTEDFSFTSGRVITAEWQDKSTLMLEPFPFEKTLEVAFMLRRVEKSEIAKKGIARAYSETPEKECRIVLTARNNI</sequence>
<evidence type="ECO:0008006" key="3">
    <source>
        <dbReference type="Google" id="ProtNLM"/>
    </source>
</evidence>
<proteinExistence type="predicted"/>
<protein>
    <recommendedName>
        <fullName evidence="3">DUF3891 domain-containing protein</fullName>
    </recommendedName>
</protein>
<dbReference type="Proteomes" id="UP000249163">
    <property type="component" value="Chromosome"/>
</dbReference>
<evidence type="ECO:0000313" key="2">
    <source>
        <dbReference type="Proteomes" id="UP000249163"/>
    </source>
</evidence>
<dbReference type="EMBL" id="CP021965">
    <property type="protein sequence ID" value="AWV35638.1"/>
    <property type="molecule type" value="Genomic_DNA"/>
</dbReference>
<organism evidence="1 2">
    <name type="scientific">Paenibacillus odorifer</name>
    <dbReference type="NCBI Taxonomy" id="189426"/>
    <lineage>
        <taxon>Bacteria</taxon>
        <taxon>Bacillati</taxon>
        <taxon>Bacillota</taxon>
        <taxon>Bacilli</taxon>
        <taxon>Bacillales</taxon>
        <taxon>Paenibacillaceae</taxon>
        <taxon>Paenibacillus</taxon>
    </lineage>
</organism>
<accession>A0AAD0P5D1</accession>
<evidence type="ECO:0000313" key="1">
    <source>
        <dbReference type="EMBL" id="AWV35638.1"/>
    </source>
</evidence>
<dbReference type="InterPro" id="IPR024992">
    <property type="entry name" value="DUF3891"/>
</dbReference>